<protein>
    <submittedName>
        <fullName evidence="2">Uncharacterized protein</fullName>
    </submittedName>
</protein>
<proteinExistence type="predicted"/>
<evidence type="ECO:0000313" key="2">
    <source>
        <dbReference type="WBParaSite" id="JU765_v2.g19588.t1"/>
    </source>
</evidence>
<sequence length="170" mass="18014">MSNNEGNGKSEDDEYSKPPEPVGDWAAIGLDGAETPISNVVASRSNGDESTSNVAASRSNGDESTSNVVASRSNTDESTSNVVASRSNTDESTSNIDVSSSTKESKTVTPSTESTVQDSSTSTTEEQQNPALRPRRRFTKWREDSVDVSTQSNLPSSSQPASSSSNHGWF</sequence>
<name>A0AC34QUR5_9BILA</name>
<evidence type="ECO:0000313" key="1">
    <source>
        <dbReference type="Proteomes" id="UP000887576"/>
    </source>
</evidence>
<dbReference type="WBParaSite" id="JU765_v2.g19588.t1">
    <property type="protein sequence ID" value="JU765_v2.g19588.t1"/>
    <property type="gene ID" value="JU765_v2.g19588"/>
</dbReference>
<reference evidence="2" key="1">
    <citation type="submission" date="2022-11" db="UniProtKB">
        <authorList>
            <consortium name="WormBaseParasite"/>
        </authorList>
    </citation>
    <scope>IDENTIFICATION</scope>
</reference>
<accession>A0AC34QUR5</accession>
<organism evidence="1 2">
    <name type="scientific">Panagrolaimus sp. JU765</name>
    <dbReference type="NCBI Taxonomy" id="591449"/>
    <lineage>
        <taxon>Eukaryota</taxon>
        <taxon>Metazoa</taxon>
        <taxon>Ecdysozoa</taxon>
        <taxon>Nematoda</taxon>
        <taxon>Chromadorea</taxon>
        <taxon>Rhabditida</taxon>
        <taxon>Tylenchina</taxon>
        <taxon>Panagrolaimomorpha</taxon>
        <taxon>Panagrolaimoidea</taxon>
        <taxon>Panagrolaimidae</taxon>
        <taxon>Panagrolaimus</taxon>
    </lineage>
</organism>
<dbReference type="Proteomes" id="UP000887576">
    <property type="component" value="Unplaced"/>
</dbReference>